<organism evidence="2 3">
    <name type="scientific">Penicillium nalgiovense</name>
    <dbReference type="NCBI Taxonomy" id="60175"/>
    <lineage>
        <taxon>Eukaryota</taxon>
        <taxon>Fungi</taxon>
        <taxon>Dikarya</taxon>
        <taxon>Ascomycota</taxon>
        <taxon>Pezizomycotina</taxon>
        <taxon>Eurotiomycetes</taxon>
        <taxon>Eurotiomycetidae</taxon>
        <taxon>Eurotiales</taxon>
        <taxon>Aspergillaceae</taxon>
        <taxon>Penicillium</taxon>
    </lineage>
</organism>
<name>A0A1V6YI61_PENNA</name>
<gene>
    <name evidence="2" type="ORF">PENNAL_c0020G07593</name>
</gene>
<keyword evidence="3" id="KW-1185">Reference proteome</keyword>
<evidence type="ECO:0000313" key="3">
    <source>
        <dbReference type="Proteomes" id="UP000191691"/>
    </source>
</evidence>
<reference evidence="3" key="1">
    <citation type="journal article" date="2017" name="Nat. Microbiol.">
        <title>Global analysis of biosynthetic gene clusters reveals vast potential of secondary metabolite production in Penicillium species.</title>
        <authorList>
            <person name="Nielsen J.C."/>
            <person name="Grijseels S."/>
            <person name="Prigent S."/>
            <person name="Ji B."/>
            <person name="Dainat J."/>
            <person name="Nielsen K.F."/>
            <person name="Frisvad J.C."/>
            <person name="Workman M."/>
            <person name="Nielsen J."/>
        </authorList>
    </citation>
    <scope>NUCLEOTIDE SEQUENCE [LARGE SCALE GENOMIC DNA]</scope>
    <source>
        <strain evidence="3">IBT 13039</strain>
    </source>
</reference>
<evidence type="ECO:0000313" key="2">
    <source>
        <dbReference type="EMBL" id="OQE87176.1"/>
    </source>
</evidence>
<proteinExistence type="predicted"/>
<accession>A0A1V6YI61</accession>
<dbReference type="Proteomes" id="UP000191691">
    <property type="component" value="Unassembled WGS sequence"/>
</dbReference>
<dbReference type="EMBL" id="MOOB01000020">
    <property type="protein sequence ID" value="OQE87176.1"/>
    <property type="molecule type" value="Genomic_DNA"/>
</dbReference>
<evidence type="ECO:0000256" key="1">
    <source>
        <dbReference type="SAM" id="MobiDB-lite"/>
    </source>
</evidence>
<protein>
    <submittedName>
        <fullName evidence="2">Uncharacterized protein</fullName>
    </submittedName>
</protein>
<comment type="caution">
    <text evidence="2">The sequence shown here is derived from an EMBL/GenBank/DDBJ whole genome shotgun (WGS) entry which is preliminary data.</text>
</comment>
<feature type="region of interest" description="Disordered" evidence="1">
    <location>
        <begin position="1"/>
        <end position="84"/>
    </location>
</feature>
<sequence>MSSRLTTGGSQGSRCCPRNPAASQPDALHPAQQTHGFKAVGHRVEKNVTANNKKPVTEKKVAPTKEADATEGGADAKDAENRDQ</sequence>
<dbReference type="AlphaFoldDB" id="A0A1V6YI61"/>
<feature type="compositionally biased region" description="Basic and acidic residues" evidence="1">
    <location>
        <begin position="55"/>
        <end position="84"/>
    </location>
</feature>